<evidence type="ECO:0000313" key="7">
    <source>
        <dbReference type="EMBL" id="GGJ61333.1"/>
    </source>
</evidence>
<dbReference type="EMBL" id="BMMU01000032">
    <property type="protein sequence ID" value="GGJ61333.1"/>
    <property type="molecule type" value="Genomic_DNA"/>
</dbReference>
<keyword evidence="2" id="KW-0349">Heme</keyword>
<keyword evidence="3" id="KW-0479">Metal-binding</keyword>
<protein>
    <submittedName>
        <fullName evidence="7">Cytochrome P450</fullName>
    </submittedName>
</protein>
<evidence type="ECO:0000256" key="5">
    <source>
        <dbReference type="ARBA" id="ARBA00023004"/>
    </source>
</evidence>
<gene>
    <name evidence="7" type="ORF">GCM10012282_68250</name>
</gene>
<organism evidence="7 8">
    <name type="scientific">Streptomyces lacrimifluminis</name>
    <dbReference type="NCBI Taxonomy" id="1500077"/>
    <lineage>
        <taxon>Bacteria</taxon>
        <taxon>Bacillati</taxon>
        <taxon>Actinomycetota</taxon>
        <taxon>Actinomycetes</taxon>
        <taxon>Kitasatosporales</taxon>
        <taxon>Streptomycetaceae</taxon>
        <taxon>Streptomyces</taxon>
    </lineage>
</organism>
<accession>A0A917P4I4</accession>
<dbReference type="FunFam" id="1.10.630.10:FF:000018">
    <property type="entry name" value="Cytochrome P450 monooxygenase"/>
    <property type="match status" value="1"/>
</dbReference>
<evidence type="ECO:0000256" key="3">
    <source>
        <dbReference type="ARBA" id="ARBA00022723"/>
    </source>
</evidence>
<dbReference type="GO" id="GO:0005506">
    <property type="term" value="F:iron ion binding"/>
    <property type="evidence" value="ECO:0007669"/>
    <property type="project" value="InterPro"/>
</dbReference>
<reference evidence="7" key="2">
    <citation type="submission" date="2020-09" db="EMBL/GenBank/DDBJ databases">
        <authorList>
            <person name="Sun Q."/>
            <person name="Zhou Y."/>
        </authorList>
    </citation>
    <scope>NUCLEOTIDE SEQUENCE</scope>
    <source>
        <strain evidence="7">CGMCC 4.7272</strain>
    </source>
</reference>
<dbReference type="CDD" id="cd11029">
    <property type="entry name" value="CYP107-like"/>
    <property type="match status" value="1"/>
</dbReference>
<dbReference type="Gene3D" id="1.10.630.10">
    <property type="entry name" value="Cytochrome P450"/>
    <property type="match status" value="1"/>
</dbReference>
<proteinExistence type="inferred from homology"/>
<keyword evidence="5" id="KW-0408">Iron</keyword>
<comment type="caution">
    <text evidence="7">The sequence shown here is derived from an EMBL/GenBank/DDBJ whole genome shotgun (WGS) entry which is preliminary data.</text>
</comment>
<dbReference type="GO" id="GO:0004497">
    <property type="term" value="F:monooxygenase activity"/>
    <property type="evidence" value="ECO:0007669"/>
    <property type="project" value="UniProtKB-KW"/>
</dbReference>
<dbReference type="InterPro" id="IPR002397">
    <property type="entry name" value="Cyt_P450_B"/>
</dbReference>
<comment type="similarity">
    <text evidence="1">Belongs to the cytochrome P450 family.</text>
</comment>
<keyword evidence="4" id="KW-0560">Oxidoreductase</keyword>
<dbReference type="SUPFAM" id="SSF48264">
    <property type="entry name" value="Cytochrome P450"/>
    <property type="match status" value="1"/>
</dbReference>
<dbReference type="Pfam" id="PF00067">
    <property type="entry name" value="p450"/>
    <property type="match status" value="1"/>
</dbReference>
<dbReference type="GO" id="GO:0020037">
    <property type="term" value="F:heme binding"/>
    <property type="evidence" value="ECO:0007669"/>
    <property type="project" value="InterPro"/>
</dbReference>
<dbReference type="GO" id="GO:0016705">
    <property type="term" value="F:oxidoreductase activity, acting on paired donors, with incorporation or reduction of molecular oxygen"/>
    <property type="evidence" value="ECO:0007669"/>
    <property type="project" value="InterPro"/>
</dbReference>
<evidence type="ECO:0000256" key="2">
    <source>
        <dbReference type="ARBA" id="ARBA00022617"/>
    </source>
</evidence>
<evidence type="ECO:0000256" key="6">
    <source>
        <dbReference type="ARBA" id="ARBA00023033"/>
    </source>
</evidence>
<dbReference type="PANTHER" id="PTHR46696:SF1">
    <property type="entry name" value="CYTOCHROME P450 YJIB-RELATED"/>
    <property type="match status" value="1"/>
</dbReference>
<evidence type="ECO:0000256" key="4">
    <source>
        <dbReference type="ARBA" id="ARBA00023002"/>
    </source>
</evidence>
<keyword evidence="6" id="KW-0503">Monooxygenase</keyword>
<dbReference type="InterPro" id="IPR036396">
    <property type="entry name" value="Cyt_P450_sf"/>
</dbReference>
<dbReference type="PRINTS" id="PR00359">
    <property type="entry name" value="BP450"/>
</dbReference>
<sequence>MSTTTPSHSPLVDPAELIADPYGAYARLREAGPVHRITGTDGLPAWLVTRYHDVRHALADPRLSLDKGNARPGGYHGLTLPPALDANLLNMDPPDHTRIRRLVSRAFTPRRVALLREPVRKTAGLLLDTIAPHGRADLIASYAAPLPITVICELLGVAPHDRQDFRAWTDALVAPDPAQPDRAKEAVRSMLAFFTQLLATKRAAPADDLLSALIAVRDEEDRLSEDELMSLAFLVLFAGYENTVHLIGNATLALLSHPGQLAELRADPGRLAGAVEELARYDGPVPLAIRRFPTEDVVIGGITVPAGETVLLSLAAAHRDPRRFTDPDRLDLGRDATGHLALGHGIHYCLGAPLARMETEIALAALLERFPGLVLDVPVDEVRRRPSMRARGLLSLPVRF</sequence>
<evidence type="ECO:0000313" key="8">
    <source>
        <dbReference type="Proteomes" id="UP000625682"/>
    </source>
</evidence>
<dbReference type="Proteomes" id="UP000625682">
    <property type="component" value="Unassembled WGS sequence"/>
</dbReference>
<reference evidence="7" key="1">
    <citation type="journal article" date="2014" name="Int. J. Syst. Evol. Microbiol.">
        <title>Complete genome sequence of Corynebacterium casei LMG S-19264T (=DSM 44701T), isolated from a smear-ripened cheese.</title>
        <authorList>
            <consortium name="US DOE Joint Genome Institute (JGI-PGF)"/>
            <person name="Walter F."/>
            <person name="Albersmeier A."/>
            <person name="Kalinowski J."/>
            <person name="Ruckert C."/>
        </authorList>
    </citation>
    <scope>NUCLEOTIDE SEQUENCE</scope>
    <source>
        <strain evidence="7">CGMCC 4.7272</strain>
    </source>
</reference>
<name>A0A917P4I4_9ACTN</name>
<keyword evidence="8" id="KW-1185">Reference proteome</keyword>
<dbReference type="AlphaFoldDB" id="A0A917P4I4"/>
<evidence type="ECO:0000256" key="1">
    <source>
        <dbReference type="ARBA" id="ARBA00010617"/>
    </source>
</evidence>
<dbReference type="PANTHER" id="PTHR46696">
    <property type="entry name" value="P450, PUTATIVE (EUROFUNG)-RELATED"/>
    <property type="match status" value="1"/>
</dbReference>
<dbReference type="InterPro" id="IPR001128">
    <property type="entry name" value="Cyt_P450"/>
</dbReference>
<dbReference type="RefSeq" id="WP_189151287.1">
    <property type="nucleotide sequence ID" value="NZ_BAABER010000033.1"/>
</dbReference>